<feature type="transmembrane region" description="Helical" evidence="6">
    <location>
        <begin position="176"/>
        <end position="201"/>
    </location>
</feature>
<keyword evidence="5 6" id="KW-0472">Membrane</keyword>
<dbReference type="InParanoid" id="A0A1Z5KPW8"/>
<feature type="domain" description="Ferric oxidoreductase" evidence="7">
    <location>
        <begin position="225"/>
        <end position="366"/>
    </location>
</feature>
<gene>
    <name evidence="8" type="ORF">FisN_41Lu012</name>
</gene>
<name>A0A1Z5KPW8_FISSO</name>
<sequence>MMQWEWDMAKGRLIPYWITVLSCLFIVSFWCAFSNDPFYKLFYKAIFHPLTKHMHNYDQVDEWSDVFIGIIAPVAFASCACSLLLTTHRLPTWRCSWLQRIAAALRRHPSTREKNNDITMINTPTSMTQQFKANFWFFVSSLRLPFRSMSSDALYGYELASKKVNQFGRGEPDFNMLSFACIFLPITIGLLAYMPVSIALADGKAVMFEMSVAKLRFEAISYLYGYGSIVCLSFFLIPVTRHSVLLAAMGWSPIHALRIHIWFGYMSFVFMFIHGILLVPVWFFYDPYPVYRQFIPDSRCWTLTWTQNTENDIQPSCSHVYANLSGLVAANFYLALWGSSLNWVRRRNYRLFYILHVSLGTLALLGITLHMYCVKTKTIVLHWVVREPGLCRYYVDKYVKRILKRARTLNLESTLAIYVYLTGSEKALGDLPVIAAALEPSISIRGPSVTNELIEPREKVGTGNKESPGHPLELPRMLPRRFAEYRWNIPYFIFYTVVTVIGFGYLFDRTPKNVMNYYELSEMTWTFLYAVFMYGGFSVIAETCVLCLRNFWPQPVPDVFEVVATGKKLTELSDSDDVDATIIESGNPPNEDETIVYRQGRPTSDQIFKDARSAAEPGIFMCGPSALTQMVKAEASKENSYLGLTRYCLYDEPYEM</sequence>
<dbReference type="OrthoDB" id="47224at2759"/>
<evidence type="ECO:0000256" key="2">
    <source>
        <dbReference type="ARBA" id="ARBA00022692"/>
    </source>
</evidence>
<reference evidence="8 9" key="1">
    <citation type="journal article" date="2015" name="Plant Cell">
        <title>Oil accumulation by the oleaginous diatom Fistulifera solaris as revealed by the genome and transcriptome.</title>
        <authorList>
            <person name="Tanaka T."/>
            <person name="Maeda Y."/>
            <person name="Veluchamy A."/>
            <person name="Tanaka M."/>
            <person name="Abida H."/>
            <person name="Marechal E."/>
            <person name="Bowler C."/>
            <person name="Muto M."/>
            <person name="Sunaga Y."/>
            <person name="Tanaka M."/>
            <person name="Yoshino T."/>
            <person name="Taniguchi T."/>
            <person name="Fukuda Y."/>
            <person name="Nemoto M."/>
            <person name="Matsumoto M."/>
            <person name="Wong P.S."/>
            <person name="Aburatani S."/>
            <person name="Fujibuchi W."/>
        </authorList>
    </citation>
    <scope>NUCLEOTIDE SEQUENCE [LARGE SCALE GENOMIC DNA]</scope>
    <source>
        <strain evidence="8 9">JPCC DA0580</strain>
    </source>
</reference>
<dbReference type="InterPro" id="IPR013130">
    <property type="entry name" value="Fe3_Rdtase_TM_dom"/>
</dbReference>
<feature type="transmembrane region" description="Helical" evidence="6">
    <location>
        <begin position="221"/>
        <end position="240"/>
    </location>
</feature>
<organism evidence="8 9">
    <name type="scientific">Fistulifera solaris</name>
    <name type="common">Oleaginous diatom</name>
    <dbReference type="NCBI Taxonomy" id="1519565"/>
    <lineage>
        <taxon>Eukaryota</taxon>
        <taxon>Sar</taxon>
        <taxon>Stramenopiles</taxon>
        <taxon>Ochrophyta</taxon>
        <taxon>Bacillariophyta</taxon>
        <taxon>Bacillariophyceae</taxon>
        <taxon>Bacillariophycidae</taxon>
        <taxon>Naviculales</taxon>
        <taxon>Naviculaceae</taxon>
        <taxon>Fistulifera</taxon>
    </lineage>
</organism>
<keyword evidence="2 6" id="KW-0812">Transmembrane</keyword>
<evidence type="ECO:0000256" key="3">
    <source>
        <dbReference type="ARBA" id="ARBA00022989"/>
    </source>
</evidence>
<dbReference type="Pfam" id="PF01794">
    <property type="entry name" value="Ferric_reduct"/>
    <property type="match status" value="1"/>
</dbReference>
<evidence type="ECO:0000259" key="7">
    <source>
        <dbReference type="Pfam" id="PF01794"/>
    </source>
</evidence>
<comment type="subcellular location">
    <subcellularLocation>
        <location evidence="1">Membrane</location>
        <topology evidence="1">Multi-pass membrane protein</topology>
    </subcellularLocation>
</comment>
<evidence type="ECO:0000313" key="8">
    <source>
        <dbReference type="EMBL" id="GAX28217.1"/>
    </source>
</evidence>
<feature type="transmembrane region" description="Helical" evidence="6">
    <location>
        <begin position="527"/>
        <end position="548"/>
    </location>
</feature>
<feature type="transmembrane region" description="Helical" evidence="6">
    <location>
        <begin position="489"/>
        <end position="507"/>
    </location>
</feature>
<evidence type="ECO:0000313" key="9">
    <source>
        <dbReference type="Proteomes" id="UP000198406"/>
    </source>
</evidence>
<keyword evidence="3 6" id="KW-1133">Transmembrane helix</keyword>
<feature type="transmembrane region" description="Helical" evidence="6">
    <location>
        <begin position="66"/>
        <end position="85"/>
    </location>
</feature>
<feature type="transmembrane region" description="Helical" evidence="6">
    <location>
        <begin position="351"/>
        <end position="372"/>
    </location>
</feature>
<dbReference type="EMBL" id="BDSP01000270">
    <property type="protein sequence ID" value="GAX28217.1"/>
    <property type="molecule type" value="Genomic_DNA"/>
</dbReference>
<evidence type="ECO:0000256" key="1">
    <source>
        <dbReference type="ARBA" id="ARBA00004141"/>
    </source>
</evidence>
<dbReference type="GO" id="GO:0016491">
    <property type="term" value="F:oxidoreductase activity"/>
    <property type="evidence" value="ECO:0007669"/>
    <property type="project" value="UniProtKB-KW"/>
</dbReference>
<feature type="transmembrane region" description="Helical" evidence="6">
    <location>
        <begin position="12"/>
        <end position="33"/>
    </location>
</feature>
<dbReference type="Proteomes" id="UP000198406">
    <property type="component" value="Unassembled WGS sequence"/>
</dbReference>
<evidence type="ECO:0000256" key="6">
    <source>
        <dbReference type="SAM" id="Phobius"/>
    </source>
</evidence>
<protein>
    <recommendedName>
        <fullName evidence="7">Ferric oxidoreductase domain-containing protein</fullName>
    </recommendedName>
</protein>
<dbReference type="PANTHER" id="PTHR11972">
    <property type="entry name" value="NADPH OXIDASE"/>
    <property type="match status" value="1"/>
</dbReference>
<feature type="transmembrane region" description="Helical" evidence="6">
    <location>
        <begin position="261"/>
        <end position="285"/>
    </location>
</feature>
<proteinExistence type="predicted"/>
<dbReference type="GO" id="GO:0005886">
    <property type="term" value="C:plasma membrane"/>
    <property type="evidence" value="ECO:0007669"/>
    <property type="project" value="TreeGrafter"/>
</dbReference>
<dbReference type="InterPro" id="IPR050369">
    <property type="entry name" value="RBOH/FRE"/>
</dbReference>
<evidence type="ECO:0000256" key="5">
    <source>
        <dbReference type="ARBA" id="ARBA00023136"/>
    </source>
</evidence>
<keyword evidence="4" id="KW-0560">Oxidoreductase</keyword>
<keyword evidence="9" id="KW-1185">Reference proteome</keyword>
<comment type="caution">
    <text evidence="8">The sequence shown here is derived from an EMBL/GenBank/DDBJ whole genome shotgun (WGS) entry which is preliminary data.</text>
</comment>
<accession>A0A1Z5KPW8</accession>
<evidence type="ECO:0000256" key="4">
    <source>
        <dbReference type="ARBA" id="ARBA00023002"/>
    </source>
</evidence>
<dbReference type="AlphaFoldDB" id="A0A1Z5KPW8"/>